<dbReference type="PANTHER" id="PTHR10871:SF3">
    <property type="entry name" value="SMALL RIBOSOMAL SUBUNIT PROTEIN US13"/>
    <property type="match status" value="1"/>
</dbReference>
<dbReference type="InterPro" id="IPR010979">
    <property type="entry name" value="Ribosomal_uS13-like_H2TH"/>
</dbReference>
<dbReference type="GO" id="GO:0019843">
    <property type="term" value="F:rRNA binding"/>
    <property type="evidence" value="ECO:0007669"/>
    <property type="project" value="UniProtKB-UniRule"/>
</dbReference>
<sequence>MVEINYIVRVVGKDLDGTRTVSESIQGLKGISHRTGQIIANKFNKENNVPITKKLGELTPEEVKKLEDIVANPSKHGLPTWALNRRRDYDTGEDKHLTMNDLDFQLRNDFQRLAEIKSYRGLRHTWGLPVRGQKTKSTHRGKGGTVGVSKKDSKK</sequence>
<evidence type="ECO:0000256" key="3">
    <source>
        <dbReference type="ARBA" id="ARBA00023274"/>
    </source>
</evidence>
<evidence type="ECO:0000256" key="5">
    <source>
        <dbReference type="RuleBase" id="RU003830"/>
    </source>
</evidence>
<dbReference type="PANTHER" id="PTHR10871">
    <property type="entry name" value="30S RIBOSOMAL PROTEIN S13/40S RIBOSOMAL PROTEIN S18"/>
    <property type="match status" value="1"/>
</dbReference>
<dbReference type="Gene3D" id="4.10.910.10">
    <property type="entry name" value="30s ribosomal protein s13, domain 2"/>
    <property type="match status" value="1"/>
</dbReference>
<dbReference type="GO" id="GO:0003735">
    <property type="term" value="F:structural constituent of ribosome"/>
    <property type="evidence" value="ECO:0007669"/>
    <property type="project" value="InterPro"/>
</dbReference>
<dbReference type="GO" id="GO:0006412">
    <property type="term" value="P:translation"/>
    <property type="evidence" value="ECO:0007669"/>
    <property type="project" value="UniProtKB-UniRule"/>
</dbReference>
<dbReference type="PROSITE" id="PS00646">
    <property type="entry name" value="RIBOSOMAL_S13_1"/>
    <property type="match status" value="1"/>
</dbReference>
<comment type="subunit">
    <text evidence="4">Part of the 30S ribosomal subunit. Forms a loose heterodimer with protein S19. Forms two bridges to the 50S subunit in the 70S ribosome.</text>
</comment>
<dbReference type="Pfam" id="PF00416">
    <property type="entry name" value="Ribosomal_S13"/>
    <property type="match status" value="1"/>
</dbReference>
<dbReference type="HAMAP" id="MF_01315">
    <property type="entry name" value="Ribosomal_uS13"/>
    <property type="match status" value="1"/>
</dbReference>
<dbReference type="GO" id="GO:0015935">
    <property type="term" value="C:small ribosomal subunit"/>
    <property type="evidence" value="ECO:0007669"/>
    <property type="project" value="TreeGrafter"/>
</dbReference>
<dbReference type="Gene3D" id="1.10.8.50">
    <property type="match status" value="1"/>
</dbReference>
<evidence type="ECO:0000256" key="4">
    <source>
        <dbReference type="HAMAP-Rule" id="MF_01315"/>
    </source>
</evidence>
<dbReference type="InterPro" id="IPR027437">
    <property type="entry name" value="Rbsml_uS13_C"/>
</dbReference>
<keyword evidence="3 4" id="KW-0687">Ribonucleoprotein</keyword>
<dbReference type="InterPro" id="IPR018269">
    <property type="entry name" value="Ribosomal_uS13_CS"/>
</dbReference>
<evidence type="ECO:0000313" key="7">
    <source>
        <dbReference type="EMBL" id="MBT4870607.1"/>
    </source>
</evidence>
<dbReference type="InterPro" id="IPR001892">
    <property type="entry name" value="Ribosomal_uS13"/>
</dbReference>
<dbReference type="AlphaFoldDB" id="A0A8T5GFX1"/>
<evidence type="ECO:0000256" key="6">
    <source>
        <dbReference type="SAM" id="MobiDB-lite"/>
    </source>
</evidence>
<proteinExistence type="inferred from homology"/>
<dbReference type="Proteomes" id="UP000722459">
    <property type="component" value="Unassembled WGS sequence"/>
</dbReference>
<comment type="function">
    <text evidence="4">Located at the top of the head of the 30S subunit, it contacts several helices of the 16S rRNA. In the 70S ribosome it contacts the 23S rRNA (bridge B1a) and protein L5 of the 50S subunit (bridge B1b), connecting the 2 subunits; these bridges are implicated in subunit movement.</text>
</comment>
<accession>A0A8T5GFX1</accession>
<name>A0A8T5GFX1_9ARCH</name>
<evidence type="ECO:0000256" key="1">
    <source>
        <dbReference type="ARBA" id="ARBA00008080"/>
    </source>
</evidence>
<dbReference type="PROSITE" id="PS50159">
    <property type="entry name" value="RIBOSOMAL_S13_2"/>
    <property type="match status" value="1"/>
</dbReference>
<keyword evidence="4" id="KW-0699">rRNA-binding</keyword>
<protein>
    <recommendedName>
        <fullName evidence="4">Small ribosomal subunit protein uS13</fullName>
    </recommendedName>
</protein>
<dbReference type="PIRSF" id="PIRSF002134">
    <property type="entry name" value="Ribosomal_S13"/>
    <property type="match status" value="1"/>
</dbReference>
<keyword evidence="2 4" id="KW-0689">Ribosomal protein</keyword>
<dbReference type="GO" id="GO:0005829">
    <property type="term" value="C:cytosol"/>
    <property type="evidence" value="ECO:0007669"/>
    <property type="project" value="TreeGrafter"/>
</dbReference>
<feature type="compositionally biased region" description="Basic residues" evidence="6">
    <location>
        <begin position="133"/>
        <end position="142"/>
    </location>
</feature>
<dbReference type="FunFam" id="4.10.910.10:FF:000002">
    <property type="entry name" value="40S ribosomal protein S18"/>
    <property type="match status" value="1"/>
</dbReference>
<dbReference type="SUPFAM" id="SSF46946">
    <property type="entry name" value="S13-like H2TH domain"/>
    <property type="match status" value="1"/>
</dbReference>
<evidence type="ECO:0000256" key="2">
    <source>
        <dbReference type="ARBA" id="ARBA00022980"/>
    </source>
</evidence>
<feature type="region of interest" description="Disordered" evidence="6">
    <location>
        <begin position="130"/>
        <end position="155"/>
    </location>
</feature>
<reference evidence="7" key="1">
    <citation type="journal article" date="2021" name="ISME J.">
        <title>Mercury methylation by metabolically versatile and cosmopolitan marine bacteria.</title>
        <authorList>
            <person name="Lin H."/>
            <person name="Ascher D.B."/>
            <person name="Myung Y."/>
            <person name="Lamborg C.H."/>
            <person name="Hallam S.J."/>
            <person name="Gionfriddo C.M."/>
            <person name="Holt K.E."/>
            <person name="Moreau J.W."/>
        </authorList>
    </citation>
    <scope>NUCLEOTIDE SEQUENCE</scope>
    <source>
        <strain evidence="7">SI075_bin30</strain>
    </source>
</reference>
<dbReference type="EMBL" id="JABJNZ010000046">
    <property type="protein sequence ID" value="MBT4870607.1"/>
    <property type="molecule type" value="Genomic_DNA"/>
</dbReference>
<comment type="caution">
    <text evidence="7">The sequence shown here is derived from an EMBL/GenBank/DDBJ whole genome shotgun (WGS) entry which is preliminary data.</text>
</comment>
<keyword evidence="4" id="KW-0694">RNA-binding</keyword>
<dbReference type="NCBIfam" id="NF003140">
    <property type="entry name" value="PRK04053.1"/>
    <property type="match status" value="1"/>
</dbReference>
<evidence type="ECO:0000313" key="8">
    <source>
        <dbReference type="Proteomes" id="UP000722459"/>
    </source>
</evidence>
<gene>
    <name evidence="4" type="primary">rps13</name>
    <name evidence="7" type="ORF">HON47_03475</name>
</gene>
<comment type="similarity">
    <text evidence="1 4 5">Belongs to the universal ribosomal protein uS13 family.</text>
</comment>
<organism evidence="7 8">
    <name type="scientific">Candidatus Iainarchaeum sp</name>
    <dbReference type="NCBI Taxonomy" id="3101447"/>
    <lineage>
        <taxon>Archaea</taxon>
        <taxon>Candidatus Iainarchaeota</taxon>
        <taxon>Candidatus Iainarchaeia</taxon>
        <taxon>Candidatus Iainarchaeales</taxon>
        <taxon>Candidatus Iainarchaeaceae</taxon>
        <taxon>Candidatus Iainarchaeum</taxon>
    </lineage>
</organism>